<evidence type="ECO:0000256" key="1">
    <source>
        <dbReference type="SAM" id="MobiDB-lite"/>
    </source>
</evidence>
<feature type="compositionally biased region" description="Polar residues" evidence="1">
    <location>
        <begin position="59"/>
        <end position="71"/>
    </location>
</feature>
<accession>A0A6G0XK27</accession>
<feature type="region of interest" description="Disordered" evidence="1">
    <location>
        <begin position="41"/>
        <end position="71"/>
    </location>
</feature>
<gene>
    <name evidence="2" type="ORF">Ae201684_004013</name>
</gene>
<dbReference type="AlphaFoldDB" id="A0A6G0XK27"/>
<sequence>MDLDMNRLEMDSVDRQFGIESSHLMQAYYTNVGVDLQVHVKESPPRPSRHALPCPPSTEIPTQQIPNDTWPQTQRGQRQVAPRAVSRPVSASATSFSSSLLPLIDTRVETQSGGLKPDQLRVLTRPQTPKAATLCRRQCVDTNQTDFWSSSHRISTRARRKDPIVPQRPPRMQTPSSDNKTTDGNIKSTAPRPPAIRIPHLATFASTTATPSAALPTTAISIERPEVDIEKSAATSRRSAPDAVHGDLDKVVCAKQFSSMPRTEPPMDLATDLSSFMAKMQECSNKMTRRVKCMDAYMRKQPPRAAKVDETLLATKTTAACPSRQSASAACGLLASSKLSNSSRSSLRQKRRTIEDFGLWRSWTIPHNTLL</sequence>
<name>A0A6G0XK27_9STRA</name>
<protein>
    <submittedName>
        <fullName evidence="2">Uncharacterized protein</fullName>
    </submittedName>
</protein>
<keyword evidence="3" id="KW-1185">Reference proteome</keyword>
<proteinExistence type="predicted"/>
<dbReference type="VEuPathDB" id="FungiDB:AeMF1_009214"/>
<feature type="region of interest" description="Disordered" evidence="1">
    <location>
        <begin position="150"/>
        <end position="194"/>
    </location>
</feature>
<comment type="caution">
    <text evidence="2">The sequence shown here is derived from an EMBL/GenBank/DDBJ whole genome shotgun (WGS) entry which is preliminary data.</text>
</comment>
<feature type="compositionally biased region" description="Polar residues" evidence="1">
    <location>
        <begin position="173"/>
        <end position="188"/>
    </location>
</feature>
<organism evidence="2 3">
    <name type="scientific">Aphanomyces euteiches</name>
    <dbReference type="NCBI Taxonomy" id="100861"/>
    <lineage>
        <taxon>Eukaryota</taxon>
        <taxon>Sar</taxon>
        <taxon>Stramenopiles</taxon>
        <taxon>Oomycota</taxon>
        <taxon>Saprolegniomycetes</taxon>
        <taxon>Saprolegniales</taxon>
        <taxon>Verrucalvaceae</taxon>
        <taxon>Aphanomyces</taxon>
    </lineage>
</organism>
<reference evidence="2 3" key="1">
    <citation type="submission" date="2019-07" db="EMBL/GenBank/DDBJ databases">
        <title>Genomics analysis of Aphanomyces spp. identifies a new class of oomycete effector associated with host adaptation.</title>
        <authorList>
            <person name="Gaulin E."/>
        </authorList>
    </citation>
    <scope>NUCLEOTIDE SEQUENCE [LARGE SCALE GENOMIC DNA]</scope>
    <source>
        <strain evidence="2 3">ATCC 201684</strain>
    </source>
</reference>
<dbReference type="EMBL" id="VJMJ01000048">
    <property type="protein sequence ID" value="KAF0740639.1"/>
    <property type="molecule type" value="Genomic_DNA"/>
</dbReference>
<dbReference type="Proteomes" id="UP000481153">
    <property type="component" value="Unassembled WGS sequence"/>
</dbReference>
<evidence type="ECO:0000313" key="2">
    <source>
        <dbReference type="EMBL" id="KAF0740639.1"/>
    </source>
</evidence>
<evidence type="ECO:0000313" key="3">
    <source>
        <dbReference type="Proteomes" id="UP000481153"/>
    </source>
</evidence>